<dbReference type="GO" id="GO:0006565">
    <property type="term" value="P:L-serine catabolic process"/>
    <property type="evidence" value="ECO:0007669"/>
    <property type="project" value="TreeGrafter"/>
</dbReference>
<comment type="catalytic activity">
    <reaction evidence="10">
        <text>L-serine = pyruvate + NH4(+)</text>
        <dbReference type="Rhea" id="RHEA:19169"/>
        <dbReference type="ChEBI" id="CHEBI:15361"/>
        <dbReference type="ChEBI" id="CHEBI:28938"/>
        <dbReference type="ChEBI" id="CHEBI:33384"/>
        <dbReference type="EC" id="4.3.1.17"/>
    </reaction>
</comment>
<dbReference type="PANTHER" id="PTHR48078:SF2">
    <property type="entry name" value="CATABOLIC L-SERINE_THREONINE DEHYDRATASE"/>
    <property type="match status" value="1"/>
</dbReference>
<dbReference type="InterPro" id="IPR001926">
    <property type="entry name" value="TrpB-like_PALP"/>
</dbReference>
<comment type="subcellular location">
    <subcellularLocation>
        <location evidence="2">Cytoplasm</location>
    </subcellularLocation>
</comment>
<feature type="domain" description="Tryptophan synthase beta chain-like PALP" evidence="11">
    <location>
        <begin position="14"/>
        <end position="359"/>
    </location>
</feature>
<dbReference type="Proteomes" id="UP000070501">
    <property type="component" value="Unassembled WGS sequence"/>
</dbReference>
<accession>A0A136J831</accession>
<dbReference type="InterPro" id="IPR050147">
    <property type="entry name" value="Ser/Thr_Dehydratase"/>
</dbReference>
<evidence type="ECO:0000256" key="9">
    <source>
        <dbReference type="ARBA" id="ARBA00023239"/>
    </source>
</evidence>
<protein>
    <recommendedName>
        <fullName evidence="5">L-serine ammonia-lyase</fullName>
        <ecNumber evidence="5">4.3.1.17</ecNumber>
    </recommendedName>
</protein>
<dbReference type="GO" id="GO:0006567">
    <property type="term" value="P:L-threonine catabolic process"/>
    <property type="evidence" value="ECO:0007669"/>
    <property type="project" value="TreeGrafter"/>
</dbReference>
<keyword evidence="7" id="KW-0963">Cytoplasm</keyword>
<dbReference type="Gene3D" id="3.40.50.1100">
    <property type="match status" value="2"/>
</dbReference>
<evidence type="ECO:0000313" key="12">
    <source>
        <dbReference type="EMBL" id="KXJ93302.1"/>
    </source>
</evidence>
<evidence type="ECO:0000256" key="10">
    <source>
        <dbReference type="ARBA" id="ARBA00049406"/>
    </source>
</evidence>
<dbReference type="FunCoup" id="A0A136J831">
    <property type="interactions" value="456"/>
</dbReference>
<organism evidence="12 13">
    <name type="scientific">Microdochium bolleyi</name>
    <dbReference type="NCBI Taxonomy" id="196109"/>
    <lineage>
        <taxon>Eukaryota</taxon>
        <taxon>Fungi</taxon>
        <taxon>Dikarya</taxon>
        <taxon>Ascomycota</taxon>
        <taxon>Pezizomycotina</taxon>
        <taxon>Sordariomycetes</taxon>
        <taxon>Xylariomycetidae</taxon>
        <taxon>Xylariales</taxon>
        <taxon>Microdochiaceae</taxon>
        <taxon>Microdochium</taxon>
    </lineage>
</organism>
<keyword evidence="13" id="KW-1185">Reference proteome</keyword>
<evidence type="ECO:0000259" key="11">
    <source>
        <dbReference type="Pfam" id="PF00291"/>
    </source>
</evidence>
<dbReference type="Pfam" id="PF00291">
    <property type="entry name" value="PALP"/>
    <property type="match status" value="1"/>
</dbReference>
<evidence type="ECO:0000256" key="3">
    <source>
        <dbReference type="ARBA" id="ARBA00004742"/>
    </source>
</evidence>
<keyword evidence="9" id="KW-0456">Lyase</keyword>
<evidence type="ECO:0000256" key="6">
    <source>
        <dbReference type="ARBA" id="ARBA00022432"/>
    </source>
</evidence>
<evidence type="ECO:0000256" key="1">
    <source>
        <dbReference type="ARBA" id="ARBA00001933"/>
    </source>
</evidence>
<dbReference type="GO" id="GO:0006094">
    <property type="term" value="P:gluconeogenesis"/>
    <property type="evidence" value="ECO:0007669"/>
    <property type="project" value="UniProtKB-KW"/>
</dbReference>
<dbReference type="SUPFAM" id="SSF53686">
    <property type="entry name" value="Tryptophan synthase beta subunit-like PLP-dependent enzymes"/>
    <property type="match status" value="1"/>
</dbReference>
<dbReference type="GO" id="GO:0003941">
    <property type="term" value="F:L-serine ammonia-lyase activity"/>
    <property type="evidence" value="ECO:0007669"/>
    <property type="project" value="UniProtKB-EC"/>
</dbReference>
<dbReference type="AlphaFoldDB" id="A0A136J831"/>
<gene>
    <name evidence="12" type="ORF">Micbo1qcDRAFT_232868</name>
</gene>
<evidence type="ECO:0000256" key="5">
    <source>
        <dbReference type="ARBA" id="ARBA00012093"/>
    </source>
</evidence>
<evidence type="ECO:0000256" key="8">
    <source>
        <dbReference type="ARBA" id="ARBA00022898"/>
    </source>
</evidence>
<dbReference type="GO" id="GO:0030170">
    <property type="term" value="F:pyridoxal phosphate binding"/>
    <property type="evidence" value="ECO:0007669"/>
    <property type="project" value="InterPro"/>
</dbReference>
<dbReference type="GO" id="GO:0004794">
    <property type="term" value="F:threonine deaminase activity"/>
    <property type="evidence" value="ECO:0007669"/>
    <property type="project" value="TreeGrafter"/>
</dbReference>
<keyword evidence="6" id="KW-0312">Gluconeogenesis</keyword>
<dbReference type="InParanoid" id="A0A136J831"/>
<dbReference type="EMBL" id="KQ964248">
    <property type="protein sequence ID" value="KXJ93302.1"/>
    <property type="molecule type" value="Genomic_DNA"/>
</dbReference>
<dbReference type="STRING" id="196109.A0A136J831"/>
<dbReference type="GO" id="GO:0009097">
    <property type="term" value="P:isoleucine biosynthetic process"/>
    <property type="evidence" value="ECO:0007669"/>
    <property type="project" value="TreeGrafter"/>
</dbReference>
<comment type="cofactor">
    <cofactor evidence="1">
        <name>pyridoxal 5'-phosphate</name>
        <dbReference type="ChEBI" id="CHEBI:597326"/>
    </cofactor>
</comment>
<keyword evidence="8" id="KW-0663">Pyridoxal phosphate</keyword>
<dbReference type="OrthoDB" id="7773036at2759"/>
<dbReference type="InterPro" id="IPR000634">
    <property type="entry name" value="Ser/Thr_deHydtase_PyrdxlP-BS"/>
</dbReference>
<comment type="pathway">
    <text evidence="3">Carbohydrate biosynthesis; gluconeogenesis.</text>
</comment>
<evidence type="ECO:0000256" key="2">
    <source>
        <dbReference type="ARBA" id="ARBA00004496"/>
    </source>
</evidence>
<evidence type="ECO:0000256" key="4">
    <source>
        <dbReference type="ARBA" id="ARBA00010869"/>
    </source>
</evidence>
<dbReference type="InterPro" id="IPR036052">
    <property type="entry name" value="TrpB-like_PALP_sf"/>
</dbReference>
<sequence length="378" mass="40165">MGSNSPEPQKLWVETPCIPSLPLSRAAGCNIFLKLENLQPSGSFKSRGIGSMMHRSFLDRCSSLPPPTTTTSHPQEPVIAHFYCSSGGNAGLACATAAATLGQPCTIVVPTLVSPFMIDKLRALGAEVVQVGANWALADAHLREELLARDSERGVYVPPFDHPHVWAGASSMVDEMVVQVGRLGRRDPRTGQLLEGEERPKVDAVVCSVGGGGLLNGIMEGIERHVKDSTDTAHRKATPRVLAVETVGAESLDASIQAGKLVTLPAITSIATSLGAPTVSARTFQWAQQAPHLCNLVVSDADAVMGCVRLADDARVLVEVACGAAVCPVYNGDLRRCLGGEEVSDEEWSRKNVVIVVCGGSNISLDILRGYKEKYHVQ</sequence>
<comment type="similarity">
    <text evidence="4">Belongs to the serine/threonine dehydratase family.</text>
</comment>
<dbReference type="GO" id="GO:0005737">
    <property type="term" value="C:cytoplasm"/>
    <property type="evidence" value="ECO:0007669"/>
    <property type="project" value="UniProtKB-SubCell"/>
</dbReference>
<name>A0A136J831_9PEZI</name>
<dbReference type="PROSITE" id="PS00165">
    <property type="entry name" value="DEHYDRATASE_SER_THR"/>
    <property type="match status" value="1"/>
</dbReference>
<evidence type="ECO:0000256" key="7">
    <source>
        <dbReference type="ARBA" id="ARBA00022490"/>
    </source>
</evidence>
<dbReference type="PANTHER" id="PTHR48078">
    <property type="entry name" value="THREONINE DEHYDRATASE, MITOCHONDRIAL-RELATED"/>
    <property type="match status" value="1"/>
</dbReference>
<evidence type="ECO:0000313" key="13">
    <source>
        <dbReference type="Proteomes" id="UP000070501"/>
    </source>
</evidence>
<reference evidence="13" key="1">
    <citation type="submission" date="2016-02" db="EMBL/GenBank/DDBJ databases">
        <title>Draft genome sequence of Microdochium bolleyi, a fungal endophyte of beachgrass.</title>
        <authorList>
            <consortium name="DOE Joint Genome Institute"/>
            <person name="David A.S."/>
            <person name="May G."/>
            <person name="Haridas S."/>
            <person name="Lim J."/>
            <person name="Wang M."/>
            <person name="Labutti K."/>
            <person name="Lipzen A."/>
            <person name="Barry K."/>
            <person name="Grigoriev I.V."/>
        </authorList>
    </citation>
    <scope>NUCLEOTIDE SEQUENCE [LARGE SCALE GENOMIC DNA]</scope>
    <source>
        <strain evidence="13">J235TASD1</strain>
    </source>
</reference>
<proteinExistence type="inferred from homology"/>
<dbReference type="FunFam" id="3.40.50.1100:FF:000040">
    <property type="entry name" value="L-serine dehydratase, putative"/>
    <property type="match status" value="1"/>
</dbReference>
<dbReference type="EC" id="4.3.1.17" evidence="5"/>